<dbReference type="InterPro" id="IPR029058">
    <property type="entry name" value="AB_hydrolase_fold"/>
</dbReference>
<sequence>AVAPAAAALPAASAPPVVEAARPALRGAMVRLSDFGTDDVAYLSIPDRPPAAAVVLVPGMWGLDDRIKLSADRLARQGFVALAVDLFNGQVPTDAHIAADLERTLRGESSFRVIQAGLRFVRESPRFRTDRVALMGWEIGAGFVLETLFTTKGIDAAVLFYGPLELDRGKLAKLKVPVCGIYGDHDPTIPKQELLQFSKILEEEHKPFDLHVFPAGASFSDPRSPGYDPVSAEAAWNIAANFLDRHLAGESKKEGGWLDLFRVSEKR</sequence>
<dbReference type="EMBL" id="CABFUZ020000156">
    <property type="protein sequence ID" value="VVM07251.1"/>
    <property type="molecule type" value="Genomic_DNA"/>
</dbReference>
<organism evidence="2 3">
    <name type="scientific">Methylacidimicrobium cyclopophantes</name>
    <dbReference type="NCBI Taxonomy" id="1041766"/>
    <lineage>
        <taxon>Bacteria</taxon>
        <taxon>Pseudomonadati</taxon>
        <taxon>Verrucomicrobiota</taxon>
        <taxon>Methylacidimicrobium</taxon>
    </lineage>
</organism>
<dbReference type="InterPro" id="IPR051049">
    <property type="entry name" value="Dienelactone_hydrolase-like"/>
</dbReference>
<comment type="caution">
    <text evidence="2">The sequence shown here is derived from an EMBL/GenBank/DDBJ whole genome shotgun (WGS) entry which is preliminary data.</text>
</comment>
<dbReference type="AlphaFoldDB" id="A0A5E6MMH3"/>
<dbReference type="GO" id="GO:0008806">
    <property type="term" value="F:carboxymethylenebutenolidase activity"/>
    <property type="evidence" value="ECO:0007669"/>
    <property type="project" value="UniProtKB-EC"/>
</dbReference>
<dbReference type="Pfam" id="PF01738">
    <property type="entry name" value="DLH"/>
    <property type="match status" value="1"/>
</dbReference>
<gene>
    <name evidence="2" type="primary">E3.1.1.45</name>
    <name evidence="2" type="ORF">MAMC_01540</name>
</gene>
<accession>A0A5E6MMH3</accession>
<reference evidence="2" key="1">
    <citation type="submission" date="2019-09" db="EMBL/GenBank/DDBJ databases">
        <authorList>
            <person name="Cremers G."/>
        </authorList>
    </citation>
    <scope>NUCLEOTIDE SEQUENCE [LARGE SCALE GENOMIC DNA]</scope>
    <source>
        <strain evidence="2">3B</strain>
    </source>
</reference>
<name>A0A5E6MMH3_9BACT</name>
<protein>
    <submittedName>
        <fullName evidence="2">Partial carboxymethylenebutenolidase</fullName>
        <ecNumber evidence="2">3.1.1.45</ecNumber>
    </submittedName>
</protein>
<dbReference type="PANTHER" id="PTHR46623">
    <property type="entry name" value="CARBOXYMETHYLENEBUTENOLIDASE-RELATED"/>
    <property type="match status" value="1"/>
</dbReference>
<keyword evidence="2" id="KW-0378">Hydrolase</keyword>
<dbReference type="InterPro" id="IPR002925">
    <property type="entry name" value="Dienelactn_hydro"/>
</dbReference>
<keyword evidence="3" id="KW-1185">Reference proteome</keyword>
<dbReference type="SUPFAM" id="SSF53474">
    <property type="entry name" value="alpha/beta-Hydrolases"/>
    <property type="match status" value="1"/>
</dbReference>
<evidence type="ECO:0000313" key="3">
    <source>
        <dbReference type="Proteomes" id="UP000381693"/>
    </source>
</evidence>
<feature type="domain" description="Dienelactone hydrolase" evidence="1">
    <location>
        <begin position="41"/>
        <end position="246"/>
    </location>
</feature>
<dbReference type="OrthoDB" id="188362at2"/>
<dbReference type="EC" id="3.1.1.45" evidence="2"/>
<feature type="non-terminal residue" evidence="2">
    <location>
        <position position="1"/>
    </location>
</feature>
<dbReference type="Proteomes" id="UP000381693">
    <property type="component" value="Unassembled WGS sequence"/>
</dbReference>
<dbReference type="Gene3D" id="3.40.50.1820">
    <property type="entry name" value="alpha/beta hydrolase"/>
    <property type="match status" value="1"/>
</dbReference>
<dbReference type="PANTHER" id="PTHR46623:SF6">
    <property type="entry name" value="ALPHA_BETA-HYDROLASES SUPERFAMILY PROTEIN"/>
    <property type="match status" value="1"/>
</dbReference>
<evidence type="ECO:0000313" key="2">
    <source>
        <dbReference type="EMBL" id="VVM07251.1"/>
    </source>
</evidence>
<evidence type="ECO:0000259" key="1">
    <source>
        <dbReference type="Pfam" id="PF01738"/>
    </source>
</evidence>
<dbReference type="RefSeq" id="WP_142525525.1">
    <property type="nucleotide sequence ID" value="NZ_CABFUZ020000156.1"/>
</dbReference>
<proteinExistence type="predicted"/>